<reference evidence="1 2" key="1">
    <citation type="submission" date="2019-02" db="EMBL/GenBank/DDBJ databases">
        <title>Deep-cultivation of Planctomycetes and their phenomic and genomic characterization uncovers novel biology.</title>
        <authorList>
            <person name="Wiegand S."/>
            <person name="Jogler M."/>
            <person name="Boedeker C."/>
            <person name="Pinto D."/>
            <person name="Vollmers J."/>
            <person name="Rivas-Marin E."/>
            <person name="Kohn T."/>
            <person name="Peeters S.H."/>
            <person name="Heuer A."/>
            <person name="Rast P."/>
            <person name="Oberbeckmann S."/>
            <person name="Bunk B."/>
            <person name="Jeske O."/>
            <person name="Meyerdierks A."/>
            <person name="Storesund J.E."/>
            <person name="Kallscheuer N."/>
            <person name="Luecker S."/>
            <person name="Lage O.M."/>
            <person name="Pohl T."/>
            <person name="Merkel B.J."/>
            <person name="Hornburger P."/>
            <person name="Mueller R.-W."/>
            <person name="Bruemmer F."/>
            <person name="Labrenz M."/>
            <person name="Spormann A.M."/>
            <person name="Op den Camp H."/>
            <person name="Overmann J."/>
            <person name="Amann R."/>
            <person name="Jetten M.S.M."/>
            <person name="Mascher T."/>
            <person name="Medema M.H."/>
            <person name="Devos D.P."/>
            <person name="Kaster A.-K."/>
            <person name="Ovreas L."/>
            <person name="Rohde M."/>
            <person name="Galperin M.Y."/>
            <person name="Jogler C."/>
        </authorList>
    </citation>
    <scope>NUCLEOTIDE SEQUENCE [LARGE SCALE GENOMIC DNA]</scope>
    <source>
        <strain evidence="1 2">Mal4</strain>
    </source>
</reference>
<dbReference type="EMBL" id="CP036275">
    <property type="protein sequence ID" value="QDU37385.1"/>
    <property type="molecule type" value="Genomic_DNA"/>
</dbReference>
<evidence type="ECO:0000313" key="2">
    <source>
        <dbReference type="Proteomes" id="UP000320496"/>
    </source>
</evidence>
<protein>
    <recommendedName>
        <fullName evidence="3">DUF4185 domain-containing protein</fullName>
    </recommendedName>
</protein>
<accession>A0A517Z4M0</accession>
<keyword evidence="2" id="KW-1185">Reference proteome</keyword>
<dbReference type="RefSeq" id="WP_145368174.1">
    <property type="nucleotide sequence ID" value="NZ_CP036275.1"/>
</dbReference>
<gene>
    <name evidence="1" type="ORF">Mal4_16960</name>
</gene>
<name>A0A517Z4M0_9PLAN</name>
<evidence type="ECO:0008006" key="3">
    <source>
        <dbReference type="Google" id="ProtNLM"/>
    </source>
</evidence>
<dbReference type="KEGG" id="mri:Mal4_16960"/>
<dbReference type="Proteomes" id="UP000320496">
    <property type="component" value="Chromosome"/>
</dbReference>
<dbReference type="AlphaFoldDB" id="A0A517Z4M0"/>
<proteinExistence type="predicted"/>
<evidence type="ECO:0000313" key="1">
    <source>
        <dbReference type="EMBL" id="QDU37385.1"/>
    </source>
</evidence>
<dbReference type="OrthoDB" id="210667at2"/>
<organism evidence="1 2">
    <name type="scientific">Maioricimonas rarisocia</name>
    <dbReference type="NCBI Taxonomy" id="2528026"/>
    <lineage>
        <taxon>Bacteria</taxon>
        <taxon>Pseudomonadati</taxon>
        <taxon>Planctomycetota</taxon>
        <taxon>Planctomycetia</taxon>
        <taxon>Planctomycetales</taxon>
        <taxon>Planctomycetaceae</taxon>
        <taxon>Maioricimonas</taxon>
    </lineage>
</organism>
<sequence length="500" mass="56693">MLSILELTLALALTAAPQPEYFTIRVVDADTGRGVPLVELTTVNNIRLVTDSNGIAAFHEPGLMNRQIWFNIRSHGYEFPADGLGYRGRRLTTVPGDDATLEINRLNIAERLYRVTGAGIYRDSILVGRETPLRQPLLNAQVFGSDSVVNAVYRGKIYWFWGDTNRPSYPLGNFHVPGATSLLPADGGLDPERGINLDYFTDEDGFASETCHMPGDGPTWIDGLTVVRDEAGDERMFARYGKVRPPLTIYERGLVQFDDDQQKFEKVQTFPDDAFLMPDWHPVHHEMEGTDYVLYGRQIPLVRVRATAEAVQDLSQYEAYTCFTQGSRPDSYTLDRDQAGALRFAWRKNTLAPTPDLEKELLEQGKLSEEETLFRLTDVETGKPVRIHSSSVARNDYRQKWVMIALELFGSSLLGEIWYAEADAPTGPWKTARKVVTHDNYSFYNPKQHPMLAKDGGRIIYFEGTYTHTFSGNPDQTPRYDYNQIMYRLDLADPRLRITP</sequence>